<dbReference type="PANTHER" id="PTHR45625:SF4">
    <property type="entry name" value="PEPTIDYLPROLYL ISOMERASE DOMAIN AND WD REPEAT-CONTAINING PROTEIN 1"/>
    <property type="match status" value="1"/>
</dbReference>
<comment type="caution">
    <text evidence="7">The sequence shown here is derived from an EMBL/GenBank/DDBJ whole genome shotgun (WGS) entry which is preliminary data.</text>
</comment>
<protein>
    <recommendedName>
        <fullName evidence="4">Peptidyl-prolyl cis-trans isomerase</fullName>
        <shortName evidence="4">PPIase</shortName>
        <ecNumber evidence="4">5.2.1.8</ecNumber>
    </recommendedName>
</protein>
<reference evidence="7 8" key="1">
    <citation type="submission" date="2018-01" db="EMBL/GenBank/DDBJ databases">
        <title>Metagenomic assembled genomes from two thermal pools in the Uzon Caldera, Kamchatka, Russia.</title>
        <authorList>
            <person name="Wilkins L."/>
            <person name="Ettinger C."/>
        </authorList>
    </citation>
    <scope>NUCLEOTIDE SEQUENCE [LARGE SCALE GENOMIC DNA]</scope>
    <source>
        <strain evidence="7">ZAV-02</strain>
    </source>
</reference>
<feature type="compositionally biased region" description="Pro residues" evidence="5">
    <location>
        <begin position="41"/>
        <end position="55"/>
    </location>
</feature>
<keyword evidence="2 4" id="KW-0697">Rotamase</keyword>
<evidence type="ECO:0000256" key="3">
    <source>
        <dbReference type="ARBA" id="ARBA00023235"/>
    </source>
</evidence>
<dbReference type="AlphaFoldDB" id="A0A2J6X5T9"/>
<sequence>MSTQRPSSTPNPMTGLIAIAILLLILGLVAGLLISRAAPPTATPAPTTPPAPPTAAPVATPTPAASTMPVMPTATTYRYNSPPPMTIDPAKKYTATIYTPRGEIVIELLPDIAPQTVNNFVFLARQNFYNGLTWHRVLPNFMAQGGDPNGDGTGGPGYTIPAEFTDKILFDQPGIVAMARSTDPNSAGSQFFITTAPAPWLNEQYTIFGRVIKGQEIVDGIPLRDPSNPADLATPGETILGITISEE</sequence>
<evidence type="ECO:0000256" key="5">
    <source>
        <dbReference type="SAM" id="MobiDB-lite"/>
    </source>
</evidence>
<keyword evidence="3 4" id="KW-0413">Isomerase</keyword>
<feature type="compositionally biased region" description="Low complexity" evidence="5">
    <location>
        <begin position="56"/>
        <end position="69"/>
    </location>
</feature>
<dbReference type="GO" id="GO:0003755">
    <property type="term" value="F:peptidyl-prolyl cis-trans isomerase activity"/>
    <property type="evidence" value="ECO:0007669"/>
    <property type="project" value="UniProtKB-UniRule"/>
</dbReference>
<evidence type="ECO:0000256" key="1">
    <source>
        <dbReference type="ARBA" id="ARBA00002388"/>
    </source>
</evidence>
<dbReference type="EC" id="5.2.1.8" evidence="4"/>
<dbReference type="Pfam" id="PF00160">
    <property type="entry name" value="Pro_isomerase"/>
    <property type="match status" value="1"/>
</dbReference>
<accession>A0A2J6X5T9</accession>
<name>A0A2J6X5T9_9CHLR</name>
<dbReference type="Proteomes" id="UP000243376">
    <property type="component" value="Unassembled WGS sequence"/>
</dbReference>
<dbReference type="InterPro" id="IPR029000">
    <property type="entry name" value="Cyclophilin-like_dom_sf"/>
</dbReference>
<comment type="catalytic activity">
    <reaction evidence="4">
        <text>[protein]-peptidylproline (omega=180) = [protein]-peptidylproline (omega=0)</text>
        <dbReference type="Rhea" id="RHEA:16237"/>
        <dbReference type="Rhea" id="RHEA-COMP:10747"/>
        <dbReference type="Rhea" id="RHEA-COMP:10748"/>
        <dbReference type="ChEBI" id="CHEBI:83833"/>
        <dbReference type="ChEBI" id="CHEBI:83834"/>
        <dbReference type="EC" id="5.2.1.8"/>
    </reaction>
</comment>
<dbReference type="CDD" id="cd00317">
    <property type="entry name" value="cyclophilin"/>
    <property type="match status" value="1"/>
</dbReference>
<evidence type="ECO:0000259" key="6">
    <source>
        <dbReference type="PROSITE" id="PS50072"/>
    </source>
</evidence>
<dbReference type="Gene3D" id="2.40.100.10">
    <property type="entry name" value="Cyclophilin-like"/>
    <property type="match status" value="1"/>
</dbReference>
<dbReference type="InterPro" id="IPR002130">
    <property type="entry name" value="Cyclophilin-type_PPIase_dom"/>
</dbReference>
<evidence type="ECO:0000313" key="7">
    <source>
        <dbReference type="EMBL" id="PMP82066.1"/>
    </source>
</evidence>
<dbReference type="PANTHER" id="PTHR45625">
    <property type="entry name" value="PEPTIDYL-PROLYL CIS-TRANS ISOMERASE-RELATED"/>
    <property type="match status" value="1"/>
</dbReference>
<feature type="domain" description="PPIase cyclophilin-type" evidence="6">
    <location>
        <begin position="99"/>
        <end position="247"/>
    </location>
</feature>
<dbReference type="PROSITE" id="PS50072">
    <property type="entry name" value="CSA_PPIASE_2"/>
    <property type="match status" value="1"/>
</dbReference>
<evidence type="ECO:0000313" key="8">
    <source>
        <dbReference type="Proteomes" id="UP000243376"/>
    </source>
</evidence>
<comment type="function">
    <text evidence="1 4">PPIases accelerate the folding of proteins. It catalyzes the cis-trans isomerization of proline imidic peptide bonds in oligopeptides.</text>
</comment>
<organism evidence="7 8">
    <name type="scientific">Chloroflexus aggregans</name>
    <dbReference type="NCBI Taxonomy" id="152260"/>
    <lineage>
        <taxon>Bacteria</taxon>
        <taxon>Bacillati</taxon>
        <taxon>Chloroflexota</taxon>
        <taxon>Chloroflexia</taxon>
        <taxon>Chloroflexales</taxon>
        <taxon>Chloroflexineae</taxon>
        <taxon>Chloroflexaceae</taxon>
        <taxon>Chloroflexus</taxon>
    </lineage>
</organism>
<proteinExistence type="inferred from homology"/>
<dbReference type="InterPro" id="IPR044666">
    <property type="entry name" value="Cyclophilin_A-like"/>
</dbReference>
<evidence type="ECO:0000256" key="2">
    <source>
        <dbReference type="ARBA" id="ARBA00023110"/>
    </source>
</evidence>
<gene>
    <name evidence="7" type="ORF">C0184_07345</name>
</gene>
<dbReference type="PRINTS" id="PR00153">
    <property type="entry name" value="CSAPPISMRASE"/>
</dbReference>
<comment type="similarity">
    <text evidence="4">Belongs to the cyclophilin-type PPIase family.</text>
</comment>
<dbReference type="EMBL" id="PNIQ01000483">
    <property type="protein sequence ID" value="PMP82066.1"/>
    <property type="molecule type" value="Genomic_DNA"/>
</dbReference>
<dbReference type="SUPFAM" id="SSF50891">
    <property type="entry name" value="Cyclophilin-like"/>
    <property type="match status" value="1"/>
</dbReference>
<feature type="region of interest" description="Disordered" evidence="5">
    <location>
        <begin position="41"/>
        <end position="69"/>
    </location>
</feature>
<evidence type="ECO:0000256" key="4">
    <source>
        <dbReference type="RuleBase" id="RU363019"/>
    </source>
</evidence>